<keyword evidence="7" id="KW-1185">Reference proteome</keyword>
<dbReference type="Gene3D" id="1.10.10.10">
    <property type="entry name" value="Winged helix-like DNA-binding domain superfamily/Winged helix DNA-binding domain"/>
    <property type="match status" value="1"/>
</dbReference>
<reference evidence="6 7" key="1">
    <citation type="submission" date="2022-04" db="EMBL/GenBank/DDBJ databases">
        <title>Roseobacter sp. WL0113 is a bacterium isolated from neritic sediment.</title>
        <authorList>
            <person name="Wang L."/>
            <person name="He W."/>
            <person name="Zhang D.-F."/>
        </authorList>
    </citation>
    <scope>NUCLEOTIDE SEQUENCE [LARGE SCALE GENOMIC DNA]</scope>
    <source>
        <strain evidence="6 7">WL0113</strain>
    </source>
</reference>
<evidence type="ECO:0000313" key="6">
    <source>
        <dbReference type="EMBL" id="MCV3271578.1"/>
    </source>
</evidence>
<dbReference type="InterPro" id="IPR036388">
    <property type="entry name" value="WH-like_DNA-bd_sf"/>
</dbReference>
<dbReference type="Proteomes" id="UP001208690">
    <property type="component" value="Unassembled WGS sequence"/>
</dbReference>
<proteinExistence type="inferred from homology"/>
<sequence length="325" mass="36516">MKNVALLGDLFTIHAMNRMVDPSDTSEAIKKTADSHGLLHEMIRSFTTLARTLNLSHAVKELGSTRQTVRRHIAQLEEAKGEALFTVEDRQYQLTEAGERALPEAQGILARGNAWLNSNVSHVHGLQLFSSVLPDGWCFWQQQHSLGRVWDSPSCLQRETLRSWAMAGGDIESPHMEHVRPYLIVYRHTIAGWICVEFGEESFFVKWFGWAKARSSVGRSLGRMPGGDDFARMLDEPFHEVQTTQSLRLDHVFTLVPSEADGTLKPVNYQRLMLGGRFPDGSLALYSLVEPSSDIEIFGLDHGKIVQPSADIMVNFDPADAKFER</sequence>
<keyword evidence="4" id="KW-0804">Transcription</keyword>
<organism evidence="6 7">
    <name type="scientific">Roseobacter sinensis</name>
    <dbReference type="NCBI Taxonomy" id="2931391"/>
    <lineage>
        <taxon>Bacteria</taxon>
        <taxon>Pseudomonadati</taxon>
        <taxon>Pseudomonadota</taxon>
        <taxon>Alphaproteobacteria</taxon>
        <taxon>Rhodobacterales</taxon>
        <taxon>Roseobacteraceae</taxon>
        <taxon>Roseobacter</taxon>
    </lineage>
</organism>
<keyword evidence="2" id="KW-0805">Transcription regulation</keyword>
<keyword evidence="3" id="KW-0238">DNA-binding</keyword>
<dbReference type="EMBL" id="JALIEB010000004">
    <property type="protein sequence ID" value="MCV3271578.1"/>
    <property type="molecule type" value="Genomic_DNA"/>
</dbReference>
<protein>
    <submittedName>
        <fullName evidence="6">LysR family transcriptional regulator</fullName>
    </submittedName>
</protein>
<dbReference type="SUPFAM" id="SSF46785">
    <property type="entry name" value="Winged helix' DNA-binding domain"/>
    <property type="match status" value="1"/>
</dbReference>
<comment type="caution">
    <text evidence="6">The sequence shown here is derived from an EMBL/GenBank/DDBJ whole genome shotgun (WGS) entry which is preliminary data.</text>
</comment>
<evidence type="ECO:0000256" key="4">
    <source>
        <dbReference type="ARBA" id="ARBA00023163"/>
    </source>
</evidence>
<comment type="similarity">
    <text evidence="1">Belongs to the LysR transcriptional regulatory family.</text>
</comment>
<evidence type="ECO:0000256" key="2">
    <source>
        <dbReference type="ARBA" id="ARBA00023015"/>
    </source>
</evidence>
<dbReference type="PROSITE" id="PS50931">
    <property type="entry name" value="HTH_LYSR"/>
    <property type="match status" value="1"/>
</dbReference>
<gene>
    <name evidence="6" type="ORF">MUB52_09070</name>
</gene>
<dbReference type="RefSeq" id="WP_263843892.1">
    <property type="nucleotide sequence ID" value="NZ_JALIEB010000004.1"/>
</dbReference>
<evidence type="ECO:0000256" key="1">
    <source>
        <dbReference type="ARBA" id="ARBA00009437"/>
    </source>
</evidence>
<evidence type="ECO:0000313" key="7">
    <source>
        <dbReference type="Proteomes" id="UP001208690"/>
    </source>
</evidence>
<dbReference type="InterPro" id="IPR000847">
    <property type="entry name" value="LysR_HTH_N"/>
</dbReference>
<dbReference type="InterPro" id="IPR036390">
    <property type="entry name" value="WH_DNA-bd_sf"/>
</dbReference>
<name>A0ABT3BDD3_9RHOB</name>
<dbReference type="PANTHER" id="PTHR30126:SF40">
    <property type="entry name" value="HTH-TYPE TRANSCRIPTIONAL REGULATOR GLTR"/>
    <property type="match status" value="1"/>
</dbReference>
<dbReference type="Pfam" id="PF00126">
    <property type="entry name" value="HTH_1"/>
    <property type="match status" value="1"/>
</dbReference>
<accession>A0ABT3BDD3</accession>
<evidence type="ECO:0000259" key="5">
    <source>
        <dbReference type="PROSITE" id="PS50931"/>
    </source>
</evidence>
<evidence type="ECO:0000256" key="3">
    <source>
        <dbReference type="ARBA" id="ARBA00023125"/>
    </source>
</evidence>
<feature type="domain" description="HTH lysR-type" evidence="5">
    <location>
        <begin position="43"/>
        <end position="95"/>
    </location>
</feature>
<dbReference type="PANTHER" id="PTHR30126">
    <property type="entry name" value="HTH-TYPE TRANSCRIPTIONAL REGULATOR"/>
    <property type="match status" value="1"/>
</dbReference>